<keyword evidence="2" id="KW-1185">Reference proteome</keyword>
<gene>
    <name evidence="1" type="ORF">CLODIP_2_CD07186</name>
</gene>
<comment type="caution">
    <text evidence="1">The sequence shown here is derived from an EMBL/GenBank/DDBJ whole genome shotgun (WGS) entry which is preliminary data.</text>
</comment>
<evidence type="ECO:0000313" key="1">
    <source>
        <dbReference type="EMBL" id="CAB3368477.1"/>
    </source>
</evidence>
<dbReference type="EMBL" id="CADEPI010000038">
    <property type="protein sequence ID" value="CAB3368477.1"/>
    <property type="molecule type" value="Genomic_DNA"/>
</dbReference>
<sequence length="68" mass="7750">MDEACLRIARSNVKIASHRYLKSPLEINHVKMKRTTVQQYDLADSRVKNTSDSCRLPEGAEIIPVSQH</sequence>
<organism evidence="1 2">
    <name type="scientific">Cloeon dipterum</name>
    <dbReference type="NCBI Taxonomy" id="197152"/>
    <lineage>
        <taxon>Eukaryota</taxon>
        <taxon>Metazoa</taxon>
        <taxon>Ecdysozoa</taxon>
        <taxon>Arthropoda</taxon>
        <taxon>Hexapoda</taxon>
        <taxon>Insecta</taxon>
        <taxon>Pterygota</taxon>
        <taxon>Palaeoptera</taxon>
        <taxon>Ephemeroptera</taxon>
        <taxon>Pisciforma</taxon>
        <taxon>Baetidae</taxon>
        <taxon>Cloeon</taxon>
    </lineage>
</organism>
<protein>
    <submittedName>
        <fullName evidence="1">Uncharacterized protein</fullName>
    </submittedName>
</protein>
<dbReference type="Proteomes" id="UP000494165">
    <property type="component" value="Unassembled WGS sequence"/>
</dbReference>
<evidence type="ECO:0000313" key="2">
    <source>
        <dbReference type="Proteomes" id="UP000494165"/>
    </source>
</evidence>
<proteinExistence type="predicted"/>
<accession>A0A8S1CIY8</accession>
<dbReference type="AlphaFoldDB" id="A0A8S1CIY8"/>
<name>A0A8S1CIY8_9INSE</name>
<reference evidence="1 2" key="1">
    <citation type="submission" date="2020-04" db="EMBL/GenBank/DDBJ databases">
        <authorList>
            <person name="Alioto T."/>
            <person name="Alioto T."/>
            <person name="Gomez Garrido J."/>
        </authorList>
    </citation>
    <scope>NUCLEOTIDE SEQUENCE [LARGE SCALE GENOMIC DNA]</scope>
</reference>